<proteinExistence type="predicted"/>
<evidence type="ECO:0000313" key="2">
    <source>
        <dbReference type="EMBL" id="KAF4722360.1"/>
    </source>
</evidence>
<feature type="transmembrane region" description="Helical" evidence="1">
    <location>
        <begin position="210"/>
        <end position="231"/>
    </location>
</feature>
<dbReference type="Proteomes" id="UP000574390">
    <property type="component" value="Unassembled WGS sequence"/>
</dbReference>
<dbReference type="InterPro" id="IPR037185">
    <property type="entry name" value="EmrE-like"/>
</dbReference>
<dbReference type="EMBL" id="JABANM010020725">
    <property type="protein sequence ID" value="KAF4722360.1"/>
    <property type="molecule type" value="Genomic_DNA"/>
</dbReference>
<feature type="non-terminal residue" evidence="2">
    <location>
        <position position="241"/>
    </location>
</feature>
<dbReference type="SUPFAM" id="SSF103481">
    <property type="entry name" value="Multidrug resistance efflux transporter EmrE"/>
    <property type="match status" value="1"/>
</dbReference>
<dbReference type="Gene3D" id="1.10.3730.20">
    <property type="match status" value="1"/>
</dbReference>
<keyword evidence="1" id="KW-0812">Transmembrane</keyword>
<reference evidence="2 3" key="1">
    <citation type="submission" date="2020-04" db="EMBL/GenBank/DDBJ databases">
        <title>Perkinsus olseni comparative genomics.</title>
        <authorList>
            <person name="Bogema D.R."/>
        </authorList>
    </citation>
    <scope>NUCLEOTIDE SEQUENCE [LARGE SCALE GENOMIC DNA]</scope>
    <source>
        <strain evidence="2">ATCC PRA-205</strain>
    </source>
</reference>
<dbReference type="InterPro" id="IPR039632">
    <property type="entry name" value="TMEM42"/>
</dbReference>
<keyword evidence="1" id="KW-0472">Membrane</keyword>
<accession>A0A7J6RRK6</accession>
<protein>
    <recommendedName>
        <fullName evidence="4">EamA domain-containing protein</fullName>
    </recommendedName>
</protein>
<comment type="caution">
    <text evidence="2">The sequence shown here is derived from an EMBL/GenBank/DDBJ whole genome shotgun (WGS) entry which is preliminary data.</text>
</comment>
<name>A0A7J6RRK6_PEROL</name>
<evidence type="ECO:0008006" key="4">
    <source>
        <dbReference type="Google" id="ProtNLM"/>
    </source>
</evidence>
<sequence>ALSSIPGVSTWEEKPQQIWFSWDTEEDADDDLSPPPPAVDGGQASVGAVTLVQSSRCDIPGGYGKLYGLVVLHPTRRRQLYSPTIRLTDRRQAAARQGSMGTIFCSMPADPNLVSSLCAAAASVFAKVGFDSTGDSLPSEVSMSVHPLAGYLLRAIFIALSLAANAAMMSYYIEALQKRTALQATVMNFGGNFLFSSIFGVIFFGERMSLTWLLGATSILTGVVLVAAGGSSKQAAEKKER</sequence>
<gene>
    <name evidence="2" type="ORF">FOZ62_028991</name>
</gene>
<organism evidence="2 3">
    <name type="scientific">Perkinsus olseni</name>
    <name type="common">Perkinsus atlanticus</name>
    <dbReference type="NCBI Taxonomy" id="32597"/>
    <lineage>
        <taxon>Eukaryota</taxon>
        <taxon>Sar</taxon>
        <taxon>Alveolata</taxon>
        <taxon>Perkinsozoa</taxon>
        <taxon>Perkinsea</taxon>
        <taxon>Perkinsida</taxon>
        <taxon>Perkinsidae</taxon>
        <taxon>Perkinsus</taxon>
    </lineage>
</organism>
<dbReference type="AlphaFoldDB" id="A0A7J6RRK6"/>
<feature type="transmembrane region" description="Helical" evidence="1">
    <location>
        <begin position="185"/>
        <end position="204"/>
    </location>
</feature>
<feature type="transmembrane region" description="Helical" evidence="1">
    <location>
        <begin position="151"/>
        <end position="173"/>
    </location>
</feature>
<evidence type="ECO:0000313" key="3">
    <source>
        <dbReference type="Proteomes" id="UP000574390"/>
    </source>
</evidence>
<dbReference type="PANTHER" id="PTHR31965:SF1">
    <property type="entry name" value="TRANSMEMBRANE PROTEIN 42"/>
    <property type="match status" value="1"/>
</dbReference>
<evidence type="ECO:0000256" key="1">
    <source>
        <dbReference type="SAM" id="Phobius"/>
    </source>
</evidence>
<keyword evidence="1" id="KW-1133">Transmembrane helix</keyword>
<dbReference type="PANTHER" id="PTHR31965">
    <property type="entry name" value="TRANSMEMBRANE PROTEIN 42"/>
    <property type="match status" value="1"/>
</dbReference>